<gene>
    <name evidence="2" type="ORF">SAMN05421841_1844</name>
</gene>
<dbReference type="OrthoDB" id="1030979at2"/>
<proteinExistence type="predicted"/>
<organism evidence="2 3">
    <name type="scientific">Chryseobacterium wanjuense</name>
    <dbReference type="NCBI Taxonomy" id="356305"/>
    <lineage>
        <taxon>Bacteria</taxon>
        <taxon>Pseudomonadati</taxon>
        <taxon>Bacteroidota</taxon>
        <taxon>Flavobacteriia</taxon>
        <taxon>Flavobacteriales</taxon>
        <taxon>Weeksellaceae</taxon>
        <taxon>Chryseobacterium group</taxon>
        <taxon>Chryseobacterium</taxon>
    </lineage>
</organism>
<accession>A0A1I0QE64</accession>
<dbReference type="Gene3D" id="3.40.1580.10">
    <property type="entry name" value="SMI1/KNR4-like"/>
    <property type="match status" value="1"/>
</dbReference>
<reference evidence="3" key="1">
    <citation type="submission" date="2016-10" db="EMBL/GenBank/DDBJ databases">
        <authorList>
            <person name="Varghese N."/>
            <person name="Submissions S."/>
        </authorList>
    </citation>
    <scope>NUCLEOTIDE SEQUENCE [LARGE SCALE GENOMIC DNA]</scope>
    <source>
        <strain evidence="3">DSM 17724</strain>
    </source>
</reference>
<name>A0A1I0QE64_9FLAO</name>
<dbReference type="AlphaFoldDB" id="A0A1I0QE64"/>
<protein>
    <submittedName>
        <fullName evidence="2">SMI1 / KNR4 family (SUKH-1)</fullName>
    </submittedName>
</protein>
<dbReference type="InterPro" id="IPR037883">
    <property type="entry name" value="Knr4/Smi1-like_sf"/>
</dbReference>
<keyword evidence="3" id="KW-1185">Reference proteome</keyword>
<evidence type="ECO:0000313" key="2">
    <source>
        <dbReference type="EMBL" id="SEW25279.1"/>
    </source>
</evidence>
<dbReference type="EMBL" id="FOIU01000001">
    <property type="protein sequence ID" value="SEW25279.1"/>
    <property type="molecule type" value="Genomic_DNA"/>
</dbReference>
<dbReference type="Pfam" id="PF09346">
    <property type="entry name" value="SMI1_KNR4"/>
    <property type="match status" value="1"/>
</dbReference>
<sequence length="194" mass="22686">MKYKKINGLIYKFENLGIENSSDGAILIGKAPHIAPEAWLNEIFPVLDSKEIKILEEQLKTDIPEDYKNFLMNFSNGLIFLSSTLSLYGLRRQLNRRSSVDSRQPYSIITSNIPERPDNAKNSFFFIGGYNWDGSRLYIDKNTNKVHCCERWDATSRIEWNSFQEMLLTELKRLYSYFDDEGKEIDEDRSTLPY</sequence>
<dbReference type="Proteomes" id="UP000199469">
    <property type="component" value="Unassembled WGS sequence"/>
</dbReference>
<dbReference type="RefSeq" id="WP_089791700.1">
    <property type="nucleotide sequence ID" value="NZ_FOIU01000001.1"/>
</dbReference>
<evidence type="ECO:0000259" key="1">
    <source>
        <dbReference type="SMART" id="SM00860"/>
    </source>
</evidence>
<feature type="domain" description="Knr4/Smi1-like" evidence="1">
    <location>
        <begin position="45"/>
        <end position="169"/>
    </location>
</feature>
<dbReference type="SUPFAM" id="SSF160631">
    <property type="entry name" value="SMI1/KNR4-like"/>
    <property type="match status" value="1"/>
</dbReference>
<dbReference type="STRING" id="356305.SAMN05421841_1844"/>
<evidence type="ECO:0000313" key="3">
    <source>
        <dbReference type="Proteomes" id="UP000199469"/>
    </source>
</evidence>
<dbReference type="SMART" id="SM00860">
    <property type="entry name" value="SMI1_KNR4"/>
    <property type="match status" value="1"/>
</dbReference>
<dbReference type="InterPro" id="IPR018958">
    <property type="entry name" value="Knr4/Smi1-like_dom"/>
</dbReference>